<dbReference type="GO" id="GO:0045334">
    <property type="term" value="C:clathrin-coated endocytic vesicle"/>
    <property type="evidence" value="ECO:0007669"/>
    <property type="project" value="TreeGrafter"/>
</dbReference>
<keyword evidence="10" id="KW-0999">Mitochondrion inner membrane</keyword>
<dbReference type="GO" id="GO:0006886">
    <property type="term" value="P:intracellular protein transport"/>
    <property type="evidence" value="ECO:0007669"/>
    <property type="project" value="UniProtKB-UniRule"/>
</dbReference>
<feature type="repeat" description="Solcar" evidence="24">
    <location>
        <begin position="1914"/>
        <end position="2000"/>
    </location>
</feature>
<dbReference type="FunFam" id="1.25.40.10:FF:000001">
    <property type="entry name" value="Clathrin heavy chain"/>
    <property type="match status" value="1"/>
</dbReference>
<dbReference type="InterPro" id="IPR016024">
    <property type="entry name" value="ARM-type_fold"/>
</dbReference>
<dbReference type="GO" id="GO:0015297">
    <property type="term" value="F:antiporter activity"/>
    <property type="evidence" value="ECO:0007669"/>
    <property type="project" value="UniProtKB-KW"/>
</dbReference>
<feature type="repeat" description="CHCR" evidence="25">
    <location>
        <begin position="833"/>
        <end position="972"/>
    </location>
</feature>
<dbReference type="Gene3D" id="1.50.40.10">
    <property type="entry name" value="Mitochondrial carrier domain"/>
    <property type="match status" value="1"/>
</dbReference>
<feature type="domain" description="Clathrin heavy chain linker core motif" evidence="26">
    <location>
        <begin position="331"/>
        <end position="354"/>
    </location>
</feature>
<comment type="caution">
    <text evidence="27">The sequence shown here is derived from an EMBL/GenBank/DDBJ whole genome shotgun (WGS) entry which is preliminary data.</text>
</comment>
<dbReference type="Gene3D" id="2.130.10.110">
    <property type="entry name" value="Clathrin heavy-chain terminal domain"/>
    <property type="match status" value="1"/>
</dbReference>
<dbReference type="SUPFAM" id="SSF50989">
    <property type="entry name" value="Clathrin heavy-chain terminal domain"/>
    <property type="match status" value="1"/>
</dbReference>
<dbReference type="GO" id="GO:0030130">
    <property type="term" value="C:clathrin coat of trans-Golgi network vesicle"/>
    <property type="evidence" value="ECO:0007669"/>
    <property type="project" value="InterPro"/>
</dbReference>
<keyword evidence="6" id="KW-0813">Transport</keyword>
<dbReference type="GO" id="GO:0032051">
    <property type="term" value="F:clathrin light chain binding"/>
    <property type="evidence" value="ECO:0007669"/>
    <property type="project" value="TreeGrafter"/>
</dbReference>
<feature type="repeat" description="Solcar" evidence="24">
    <location>
        <begin position="1815"/>
        <end position="1903"/>
    </location>
</feature>
<dbReference type="SUPFAM" id="SSF103506">
    <property type="entry name" value="Mitochondrial carrier"/>
    <property type="match status" value="1"/>
</dbReference>
<evidence type="ECO:0000256" key="16">
    <source>
        <dbReference type="ARBA" id="ARBA00036042"/>
    </source>
</evidence>
<evidence type="ECO:0000256" key="15">
    <source>
        <dbReference type="ARBA" id="ARBA00023329"/>
    </source>
</evidence>
<comment type="catalytic activity">
    <reaction evidence="18">
        <text>citrate(out) + (S)-malate(in) = citrate(in) + (S)-malate(out)</text>
        <dbReference type="Rhea" id="RHEA:72483"/>
        <dbReference type="ChEBI" id="CHEBI:15589"/>
        <dbReference type="ChEBI" id="CHEBI:16947"/>
    </reaction>
</comment>
<keyword evidence="28" id="KW-1185">Reference proteome</keyword>
<dbReference type="SUPFAM" id="SSF48371">
    <property type="entry name" value="ARM repeat"/>
    <property type="match status" value="6"/>
</dbReference>
<comment type="function">
    <text evidence="23">Mitochondrial electroneutral antiporter that exports citrate from the mitochondria into the cytosol in exchange for malate. Also able to mediate the exchange of citrate for isocitrate, phosphoenolpyruvate, cis-aconitate and to a lesser extent trans-aconitate, maleate and succinate. In the cytoplasm, citrate plays important roles in fatty acid and sterol synthesis, regulation of glycolysis, protein acetylation, and other physiopathological processes.</text>
</comment>
<keyword evidence="8 24" id="KW-0812">Transmembrane</keyword>
<evidence type="ECO:0000256" key="21">
    <source>
        <dbReference type="ARBA" id="ARBA00048949"/>
    </source>
</evidence>
<evidence type="ECO:0000256" key="20">
    <source>
        <dbReference type="ARBA" id="ARBA00048440"/>
    </source>
</evidence>
<reference evidence="27 28" key="1">
    <citation type="submission" date="2019-04" db="EMBL/GenBank/DDBJ databases">
        <title>Chromosome genome assembly for Takifugu flavidus.</title>
        <authorList>
            <person name="Xiao S."/>
        </authorList>
    </citation>
    <scope>NUCLEOTIDE SEQUENCE [LARGE SCALE GENOMIC DNA]</scope>
    <source>
        <strain evidence="27">HTHZ2018</strain>
        <tissue evidence="27">Muscle</tissue>
    </source>
</reference>
<dbReference type="FunFam" id="1.25.40.10:FF:000095">
    <property type="entry name" value="Clathrin heavy chain"/>
    <property type="match status" value="1"/>
</dbReference>
<evidence type="ECO:0000256" key="17">
    <source>
        <dbReference type="ARBA" id="ARBA00036264"/>
    </source>
</evidence>
<dbReference type="EMBL" id="RHFK02000018">
    <property type="protein sequence ID" value="TWW60098.1"/>
    <property type="molecule type" value="Genomic_DNA"/>
</dbReference>
<keyword evidence="9" id="KW-0677">Repeat</keyword>
<dbReference type="FunFam" id="1.25.40.730:FF:000001">
    <property type="entry name" value="Clathrin heavy chain"/>
    <property type="match status" value="1"/>
</dbReference>
<evidence type="ECO:0000256" key="19">
    <source>
        <dbReference type="ARBA" id="ARBA00047569"/>
    </source>
</evidence>
<dbReference type="Gene3D" id="1.25.40.730">
    <property type="match status" value="1"/>
</dbReference>
<evidence type="ECO:0000256" key="8">
    <source>
        <dbReference type="ARBA" id="ARBA00022692"/>
    </source>
</evidence>
<dbReference type="PANTHER" id="PTHR10292:SF6">
    <property type="entry name" value="CLATHRIN HEAVY CHAIN 2"/>
    <property type="match status" value="1"/>
</dbReference>
<evidence type="ECO:0000256" key="22">
    <source>
        <dbReference type="ARBA" id="ARBA00049256"/>
    </source>
</evidence>
<dbReference type="SMART" id="SM00299">
    <property type="entry name" value="CLH"/>
    <property type="match status" value="7"/>
</dbReference>
<feature type="repeat" description="CHCR" evidence="25">
    <location>
        <begin position="1128"/>
        <end position="1269"/>
    </location>
</feature>
<evidence type="ECO:0000256" key="5">
    <source>
        <dbReference type="ARBA" id="ARBA00009535"/>
    </source>
</evidence>
<dbReference type="PANTHER" id="PTHR10292">
    <property type="entry name" value="CLATHRIN HEAVY CHAIN RELATED"/>
    <property type="match status" value="1"/>
</dbReference>
<dbReference type="FunFam" id="1.25.40.10:FF:000002">
    <property type="entry name" value="Clathrin heavy chain"/>
    <property type="match status" value="1"/>
</dbReference>
<dbReference type="FunFam" id="2.130.10.110:FF:000001">
    <property type="entry name" value="Clathrin heavy chain"/>
    <property type="match status" value="1"/>
</dbReference>
<dbReference type="FunFam" id="1.50.40.10:FF:000007">
    <property type="entry name" value="Mitochondrial tricarboxylate transport protein-like"/>
    <property type="match status" value="1"/>
</dbReference>
<dbReference type="GO" id="GO:0030132">
    <property type="term" value="C:clathrin coat of coated pit"/>
    <property type="evidence" value="ECO:0007669"/>
    <property type="project" value="InterPro"/>
</dbReference>
<evidence type="ECO:0000256" key="12">
    <source>
        <dbReference type="ARBA" id="ARBA00023128"/>
    </source>
</evidence>
<feature type="repeat" description="CHCR" evidence="25">
    <location>
        <begin position="537"/>
        <end position="683"/>
    </location>
</feature>
<dbReference type="InterPro" id="IPR055358">
    <property type="entry name" value="CHCR"/>
</dbReference>
<evidence type="ECO:0000256" key="24">
    <source>
        <dbReference type="PROSITE-ProRule" id="PRU00282"/>
    </source>
</evidence>
<dbReference type="Pfam" id="PF13838">
    <property type="entry name" value="Clathrin_H_link"/>
    <property type="match status" value="1"/>
</dbReference>
<evidence type="ECO:0000256" key="9">
    <source>
        <dbReference type="ARBA" id="ARBA00022737"/>
    </source>
</evidence>
<evidence type="ECO:0000259" key="26">
    <source>
        <dbReference type="Pfam" id="PF09268"/>
    </source>
</evidence>
<keyword evidence="15" id="KW-0968">Cytoplasmic vesicle</keyword>
<keyword evidence="11" id="KW-1133">Transmembrane helix</keyword>
<comment type="catalytic activity">
    <reaction evidence="22">
        <text>phosphoenolpyruvate(in) + citrate(out) = phosphoenolpyruvate(out) + citrate(in)</text>
        <dbReference type="Rhea" id="RHEA:72487"/>
        <dbReference type="ChEBI" id="CHEBI:16947"/>
        <dbReference type="ChEBI" id="CHEBI:58702"/>
    </reaction>
</comment>
<feature type="repeat" description="CHCR" evidence="25">
    <location>
        <begin position="979"/>
        <end position="1124"/>
    </location>
</feature>
<dbReference type="InterPro" id="IPR022365">
    <property type="entry name" value="Clathrin_H-chain_propeller_rpt"/>
</dbReference>
<dbReference type="InterPro" id="IPR016025">
    <property type="entry name" value="Clathrin_H-chain_N"/>
</dbReference>
<evidence type="ECO:0000256" key="10">
    <source>
        <dbReference type="ARBA" id="ARBA00022792"/>
    </source>
</evidence>
<keyword evidence="7" id="KW-0050">Antiport</keyword>
<accession>A0A5C6N066</accession>
<evidence type="ECO:0000256" key="4">
    <source>
        <dbReference type="ARBA" id="ARBA00006375"/>
    </source>
</evidence>
<dbReference type="GO" id="GO:0007528">
    <property type="term" value="P:neuromuscular junction development"/>
    <property type="evidence" value="ECO:0007669"/>
    <property type="project" value="UniProtKB-ARBA"/>
</dbReference>
<keyword evidence="13 24" id="KW-0472">Membrane</keyword>
<evidence type="ECO:0000256" key="7">
    <source>
        <dbReference type="ARBA" id="ARBA00022449"/>
    </source>
</evidence>
<dbReference type="Pfam" id="PF00637">
    <property type="entry name" value="Clathrin"/>
    <property type="match status" value="7"/>
</dbReference>
<dbReference type="Pfam" id="PF00153">
    <property type="entry name" value="Mito_carr"/>
    <property type="match status" value="3"/>
</dbReference>
<dbReference type="PROSITE" id="PS50920">
    <property type="entry name" value="SOLCAR"/>
    <property type="match status" value="3"/>
</dbReference>
<dbReference type="InterPro" id="IPR015348">
    <property type="entry name" value="Clathrin_H-chain_linker_core"/>
</dbReference>
<evidence type="ECO:0000256" key="3">
    <source>
        <dbReference type="ARBA" id="ARBA00004448"/>
    </source>
</evidence>
<dbReference type="InterPro" id="IPR018108">
    <property type="entry name" value="MCP_transmembrane"/>
</dbReference>
<evidence type="ECO:0000256" key="14">
    <source>
        <dbReference type="ARBA" id="ARBA00023176"/>
    </source>
</evidence>
<dbReference type="Pfam" id="PF09268">
    <property type="entry name" value="Clathrin-link"/>
    <property type="match status" value="1"/>
</dbReference>
<gene>
    <name evidence="27" type="ORF">D4764_05G0001880</name>
</gene>
<dbReference type="InterPro" id="IPR011990">
    <property type="entry name" value="TPR-like_helical_dom_sf"/>
</dbReference>
<name>A0A5C6N066_9TELE</name>
<dbReference type="Gene3D" id="1.25.40.10">
    <property type="entry name" value="Tetratricopeptide repeat domain"/>
    <property type="match status" value="4"/>
</dbReference>
<dbReference type="InterPro" id="IPR000547">
    <property type="entry name" value="Clathrin_H-chain/VPS_repeat"/>
</dbReference>
<evidence type="ECO:0000313" key="27">
    <source>
        <dbReference type="EMBL" id="TWW60098.1"/>
    </source>
</evidence>
<keyword evidence="12" id="KW-0496">Mitochondrion</keyword>
<evidence type="ECO:0000256" key="18">
    <source>
        <dbReference type="ARBA" id="ARBA00036668"/>
    </source>
</evidence>
<protein>
    <submittedName>
        <fullName evidence="27">Clathrin heavy chain 1</fullName>
    </submittedName>
</protein>
<evidence type="ECO:0000256" key="23">
    <source>
        <dbReference type="ARBA" id="ARBA00093390"/>
    </source>
</evidence>
<evidence type="ECO:0000256" key="2">
    <source>
        <dbReference type="ARBA" id="ARBA00004277"/>
    </source>
</evidence>
<comment type="subcellular location">
    <subcellularLocation>
        <location evidence="1">Cytoplasmic vesicle membrane</location>
        <topology evidence="1">Peripheral membrane protein</topology>
        <orientation evidence="1">Cytoplasmic side</orientation>
    </subcellularLocation>
    <subcellularLocation>
        <location evidence="2">Membrane</location>
        <location evidence="2">Coated pit</location>
        <topology evidence="2">Peripheral membrane protein</topology>
        <orientation evidence="2">Cytoplasmic side</orientation>
    </subcellularLocation>
    <subcellularLocation>
        <location evidence="3">Mitochondrion inner membrane</location>
        <topology evidence="3">Multi-pass membrane protein</topology>
    </subcellularLocation>
</comment>
<dbReference type="FunFam" id="1.25.40.10:FF:000007">
    <property type="entry name" value="Clathrin heavy chain"/>
    <property type="match status" value="1"/>
</dbReference>
<feature type="repeat" description="CHCR" evidence="25">
    <location>
        <begin position="686"/>
        <end position="828"/>
    </location>
</feature>
<feature type="repeat" description="CHCR" evidence="25">
    <location>
        <begin position="1423"/>
        <end position="1566"/>
    </location>
</feature>
<dbReference type="GO" id="GO:0005198">
    <property type="term" value="F:structural molecule activity"/>
    <property type="evidence" value="ECO:0007669"/>
    <property type="project" value="InterPro"/>
</dbReference>
<dbReference type="InterPro" id="IPR023395">
    <property type="entry name" value="MCP_dom_sf"/>
</dbReference>
<keyword evidence="14" id="KW-0168">Coated pit</keyword>
<dbReference type="PROSITE" id="PS50236">
    <property type="entry name" value="CHCR"/>
    <property type="match status" value="7"/>
</dbReference>
<comment type="catalytic activity">
    <reaction evidence="17">
        <text>citrate(out) + succinate(in) = citrate(in) + succinate(out)</text>
        <dbReference type="Rhea" id="RHEA:28835"/>
        <dbReference type="ChEBI" id="CHEBI:16947"/>
        <dbReference type="ChEBI" id="CHEBI:30031"/>
    </reaction>
</comment>
<dbReference type="Pfam" id="PF01394">
    <property type="entry name" value="Clathrin_propel"/>
    <property type="match status" value="5"/>
</dbReference>
<dbReference type="GO" id="GO:0005743">
    <property type="term" value="C:mitochondrial inner membrane"/>
    <property type="evidence" value="ECO:0007669"/>
    <property type="project" value="UniProtKB-SubCell"/>
</dbReference>
<evidence type="ECO:0000256" key="11">
    <source>
        <dbReference type="ARBA" id="ARBA00022989"/>
    </source>
</evidence>
<evidence type="ECO:0000256" key="13">
    <source>
        <dbReference type="ARBA" id="ARBA00023136"/>
    </source>
</evidence>
<proteinExistence type="inferred from homology"/>
<evidence type="ECO:0000256" key="6">
    <source>
        <dbReference type="ARBA" id="ARBA00022448"/>
    </source>
</evidence>
<evidence type="ECO:0000256" key="25">
    <source>
        <dbReference type="PROSITE-ProRule" id="PRU01006"/>
    </source>
</evidence>
<feature type="repeat" description="Solcar" evidence="24">
    <location>
        <begin position="2010"/>
        <end position="2095"/>
    </location>
</feature>
<sequence>MAQILPIRFQEHLQLQNMGVNPANIGFSYLTMESDKFICIREKVGDQNQVVIVDMSDPTNPIRRPISADSAIMNPASKVIALKAAKTLQIFNIEMKSKLKAHTMTEDVMFWKWISVNTVALVTDSAVYHWSMEGDSQPAKVFDRHASLAGCQIINYRTDQQQKWLLLIGISAQQNRVVGAMQLYSVDRKVSQPIEGHAAAFGDFKVEGNTKPSTLFCFAVRSQAGGKLHIIEVGQPAAGNQPFAKKAVDVFFPPEAQTDFPVAMQIGSKHGVIYLITKYGYIHLYDLESGVCIYMNRISAETIFVTAPHEATSGIIGVNKKGQVLSVCVEEENIVNYATNVLQNPDLALRIALRSNLAGAEEIFARKFNTLFSQGNYSEAAKVAASAPKGILRTAETIRKFQSVPAQPGQASPLLQYFGILLDQGQLNKFESLELCRPVLQQGRKQLLEKWLKEDKLECSEELGDLVKASDPTLALSVYLRANVPNKVIQCFAETGQFQKIVLYAKKVGYTPDWVFLLRNVMRVNPDQGLQFAQMLVQDEEPLANINQIVDVFMEGNLIQQCTSFLLDALKNNRPAEGHLQTRLLEMNLIHAPQVADAILGNQMFTHYDRAHVAQLCEKAGLLQRALEHYTDLYDIKRAVVHTHLLNPEWLVNFFGSLSVEDSLECLRAMLSANIRQNLQLCVQVASKYHEQLGTQSLVELFESFKSYEGLFYFLGSIVNFSQEPDVHFKYIQAACKTGQIKEVERICRESNCYDPERVKNFLKEAKLTDQLPLIIVCDRFDFVHDLVLYLYRNNLQKYIEIYVQKVNPSRLPVVIGGLLDVDCAEDVIKNLIMVVRGQFSTDELVEEVEKRNRLKLLLPWLESRIHEGCEEPATHNALAKIYIDSNNTPERFLKENPFYDSAVVGKYCEKRDPHLACVAYERGQCDLDLIKVCNENSLFKSEARYLVHRKDPELWANVLEENNPYRRQLIDQVVQTALSETQDPEEVSVTVKAFMTADLPNELIELLEKIVLDNSVFSEHRNLQNLLILTAIKADRTRVMEYINRLDNYDAPDIANIAISNELFEEAFAIFKKFDVNTSAIQVLIEHIGNLDRAYEFAERCNEPAVWSQLGRAQLHRGLVKEAIDSYIKAVDPSAYMEVVDAASKNNNWEDLVKFLQMARKKARESYVETELIFALAKTNRLAELEEFVSGPNNAHIQQVGDRCYEEGMYEAAKLLYNNVSNFARLASTLVHLGEYQAAVDSARKANSTRTWKEVCFACVDGEEFRLAQICGLHIVIHADELEDLISYYQDRGYFEELIALLEAALGLERAHMGMFTELAILYSKFKPQKMREHLELFWSRVNIPKVLRAAEQSHLWAELVFLYDKYEEYDNAVLTMMSHPTEAWKEGLFKDIIPKVANVELYYKSLSFYLDYKPLLLNDLLTILSPRLDHSRAVSFFSKMNQLKLVKPYLRSVQNHNNKSVNEALNNLLTEEEDYQGLRASIDAYDNFDTIGLAQRLEKHDLIEFRRIAAYLYKGNNRWRQSVELCKKDKLYKDAMLYAAESKDAELAENLLQWFLEEGRKECFAACLFASYDLLHPDVVLELAWRHNIMDFAMPYFIQVMREYLTKVDAFAAKVDKLEEAESQRKTEEEVTEPQPMVFGQQLMLTASPAPVTPQTAYPSYAYPPAGYPAAPAAGYPPQPPAYGFNICTRFDQKGDFGTLDMDIWSFRIKRKDKEEPGRRFTTDGWFLLCRWRVWLLQLQAPCPGHVVLPLSRHGVAMASPAHRRRTRACAPRCGPHSERRDARRFVVMQEKGAFVRPRCLAAAAPAGKAKLTHPGKAILAGGLAGGIEICITFPTEYVKTQLQLDEKANPPKYRGIGDCVKQTVQHHGVKGLYRGLSSLLYGSIPKSAVRFGMFEYLSNHAKDKSGHLNSTRGLLCGLGAGVMEAVLVVCPMETVKVKFIHDQTSANPRYRGFFHGVREIIREQGIRGTYQGLTATVLKQGSNQAIRFFVMTSLKNWYKGDDPNKSINPLVTGTFGAIAGAASVFGNTPLDVIKTRLQGLEAHKYKNTWDCALKIMKYEGLAAFYKGTVPRLGRVCLDVAIVFIIYEEVVKVLNVVWKTD</sequence>
<organism evidence="27 28">
    <name type="scientific">Takifugu flavidus</name>
    <name type="common">sansaifugu</name>
    <dbReference type="NCBI Taxonomy" id="433684"/>
    <lineage>
        <taxon>Eukaryota</taxon>
        <taxon>Metazoa</taxon>
        <taxon>Chordata</taxon>
        <taxon>Craniata</taxon>
        <taxon>Vertebrata</taxon>
        <taxon>Euteleostomi</taxon>
        <taxon>Actinopterygii</taxon>
        <taxon>Neopterygii</taxon>
        <taxon>Teleostei</taxon>
        <taxon>Neoteleostei</taxon>
        <taxon>Acanthomorphata</taxon>
        <taxon>Eupercaria</taxon>
        <taxon>Tetraodontiformes</taxon>
        <taxon>Tetradontoidea</taxon>
        <taxon>Tetraodontidae</taxon>
        <taxon>Takifugu</taxon>
    </lineage>
</organism>
<dbReference type="GO" id="GO:0070062">
    <property type="term" value="C:extracellular exosome"/>
    <property type="evidence" value="ECO:0007669"/>
    <property type="project" value="TreeGrafter"/>
</dbReference>
<dbReference type="GO" id="GO:0006898">
    <property type="term" value="P:receptor-mediated endocytosis"/>
    <property type="evidence" value="ECO:0007669"/>
    <property type="project" value="TreeGrafter"/>
</dbReference>
<evidence type="ECO:0000313" key="28">
    <source>
        <dbReference type="Proteomes" id="UP000324091"/>
    </source>
</evidence>
<comment type="catalytic activity">
    <reaction evidence="16">
        <text>cis-aconitate(in) + citrate(out) = cis-aconitate(out) + citrate(in)</text>
        <dbReference type="Rhea" id="RHEA:72475"/>
        <dbReference type="ChEBI" id="CHEBI:16383"/>
        <dbReference type="ChEBI" id="CHEBI:16947"/>
    </reaction>
</comment>
<feature type="repeat" description="CHCR" evidence="25">
    <location>
        <begin position="1274"/>
        <end position="1420"/>
    </location>
</feature>
<comment type="similarity">
    <text evidence="5">Belongs to the clathrin heavy chain family.</text>
</comment>
<dbReference type="Proteomes" id="UP000324091">
    <property type="component" value="Chromosome 5"/>
</dbReference>
<comment type="catalytic activity">
    <reaction evidence="20">
        <text>maleate(in) + citrate(out) = maleate(out) + citrate(in)</text>
        <dbReference type="Rhea" id="RHEA:72491"/>
        <dbReference type="ChEBI" id="CHEBI:16947"/>
        <dbReference type="ChEBI" id="CHEBI:30780"/>
    </reaction>
</comment>
<comment type="similarity">
    <text evidence="4">Belongs to the mitochondrial carrier (TC 2.A.29) family.</text>
</comment>
<comment type="catalytic activity">
    <reaction evidence="21">
        <text>trans-aconitate(in) + citrate(out) = trans-aconitate(out) + citrate(in)</text>
        <dbReference type="Rhea" id="RHEA:72479"/>
        <dbReference type="ChEBI" id="CHEBI:15708"/>
        <dbReference type="ChEBI" id="CHEBI:16947"/>
    </reaction>
</comment>
<dbReference type="GO" id="GO:0071439">
    <property type="term" value="C:clathrin complex"/>
    <property type="evidence" value="ECO:0007669"/>
    <property type="project" value="TreeGrafter"/>
</dbReference>
<evidence type="ECO:0000256" key="1">
    <source>
        <dbReference type="ARBA" id="ARBA00004180"/>
    </source>
</evidence>
<comment type="catalytic activity">
    <reaction evidence="19">
        <text>D-threo-isocitrate(in) + citrate(out) = D-threo-isocitrate(out) + citrate(in)</text>
        <dbReference type="Rhea" id="RHEA:72471"/>
        <dbReference type="ChEBI" id="CHEBI:15562"/>
        <dbReference type="ChEBI" id="CHEBI:16947"/>
    </reaction>
</comment>